<reference evidence="4" key="1">
    <citation type="submission" date="2020-12" db="EMBL/GenBank/DDBJ databases">
        <authorList>
            <person name="Huq M.A."/>
        </authorList>
    </citation>
    <scope>NUCLEOTIDE SEQUENCE</scope>
    <source>
        <strain evidence="4">MAHUQ-46</strain>
    </source>
</reference>
<proteinExistence type="predicted"/>
<dbReference type="PANTHER" id="PTHR10587">
    <property type="entry name" value="GLYCOSYL TRANSFERASE-RELATED"/>
    <property type="match status" value="1"/>
</dbReference>
<keyword evidence="5" id="KW-1185">Reference proteome</keyword>
<dbReference type="PANTHER" id="PTHR10587:SF133">
    <property type="entry name" value="CHITIN DEACETYLASE 1-RELATED"/>
    <property type="match status" value="1"/>
</dbReference>
<feature type="domain" description="NodB homology" evidence="3">
    <location>
        <begin position="68"/>
        <end position="249"/>
    </location>
</feature>
<dbReference type="InterPro" id="IPR011330">
    <property type="entry name" value="Glyco_hydro/deAcase_b/a-brl"/>
</dbReference>
<dbReference type="GO" id="GO:0046872">
    <property type="term" value="F:metal ion binding"/>
    <property type="evidence" value="ECO:0007669"/>
    <property type="project" value="UniProtKB-KW"/>
</dbReference>
<dbReference type="Gene3D" id="3.20.20.370">
    <property type="entry name" value="Glycoside hydrolase/deacetylase"/>
    <property type="match status" value="1"/>
</dbReference>
<evidence type="ECO:0000259" key="3">
    <source>
        <dbReference type="PROSITE" id="PS51677"/>
    </source>
</evidence>
<dbReference type="GO" id="GO:0016020">
    <property type="term" value="C:membrane"/>
    <property type="evidence" value="ECO:0007669"/>
    <property type="project" value="TreeGrafter"/>
</dbReference>
<keyword evidence="2" id="KW-0378">Hydrolase</keyword>
<dbReference type="SUPFAM" id="SSF88713">
    <property type="entry name" value="Glycoside hydrolase/deacetylase"/>
    <property type="match status" value="1"/>
</dbReference>
<keyword evidence="1" id="KW-0479">Metal-binding</keyword>
<evidence type="ECO:0000256" key="2">
    <source>
        <dbReference type="ARBA" id="ARBA00022801"/>
    </source>
</evidence>
<gene>
    <name evidence="4" type="ORF">JFN88_02680</name>
</gene>
<evidence type="ECO:0000313" key="4">
    <source>
        <dbReference type="EMBL" id="MBJ6360226.1"/>
    </source>
</evidence>
<sequence>MLSALPGCCIASDPSTGQTKTKEIKKNSLIPLTGIEKKTIPVFKPLSLSELHAKYPRTFVLSGNSSIRRVALTFDDAPDNKFTPRILDILKKEGVKATFFVLGNRAEGYPNVMKRIVREGHIIGNHSYSHPNMNKLDLDGFRNEIIRTDRIIAQFTGYVPSYIRTPYGNITEPQIKWLAKNHRKAVNWNVDSLDWKGLSAKEVCANVLPYIKPGSIVLQHSGKGEKLSGSVEALPIIISRLKSKGYRFVTIAEMIPFQ</sequence>
<dbReference type="PROSITE" id="PS51677">
    <property type="entry name" value="NODB"/>
    <property type="match status" value="1"/>
</dbReference>
<comment type="caution">
    <text evidence="4">The sequence shown here is derived from an EMBL/GenBank/DDBJ whole genome shotgun (WGS) entry which is preliminary data.</text>
</comment>
<dbReference type="EMBL" id="JAELUP010000005">
    <property type="protein sequence ID" value="MBJ6360226.1"/>
    <property type="molecule type" value="Genomic_DNA"/>
</dbReference>
<evidence type="ECO:0000313" key="5">
    <source>
        <dbReference type="Proteomes" id="UP000640274"/>
    </source>
</evidence>
<dbReference type="AlphaFoldDB" id="A0A934IVT4"/>
<dbReference type="Pfam" id="PF01522">
    <property type="entry name" value="Polysacc_deac_1"/>
    <property type="match status" value="1"/>
</dbReference>
<dbReference type="Proteomes" id="UP000640274">
    <property type="component" value="Unassembled WGS sequence"/>
</dbReference>
<dbReference type="GO" id="GO:0016810">
    <property type="term" value="F:hydrolase activity, acting on carbon-nitrogen (but not peptide) bonds"/>
    <property type="evidence" value="ECO:0007669"/>
    <property type="project" value="InterPro"/>
</dbReference>
<dbReference type="CDD" id="cd10917">
    <property type="entry name" value="CE4_NodB_like_6s_7s"/>
    <property type="match status" value="1"/>
</dbReference>
<dbReference type="InterPro" id="IPR050248">
    <property type="entry name" value="Polysacc_deacetylase_ArnD"/>
</dbReference>
<dbReference type="GO" id="GO:0005975">
    <property type="term" value="P:carbohydrate metabolic process"/>
    <property type="evidence" value="ECO:0007669"/>
    <property type="project" value="InterPro"/>
</dbReference>
<organism evidence="4 5">
    <name type="scientific">Paenibacillus roseus</name>
    <dbReference type="NCBI Taxonomy" id="2798579"/>
    <lineage>
        <taxon>Bacteria</taxon>
        <taxon>Bacillati</taxon>
        <taxon>Bacillota</taxon>
        <taxon>Bacilli</taxon>
        <taxon>Bacillales</taxon>
        <taxon>Paenibacillaceae</taxon>
        <taxon>Paenibacillus</taxon>
    </lineage>
</organism>
<dbReference type="InterPro" id="IPR002509">
    <property type="entry name" value="NODB_dom"/>
</dbReference>
<name>A0A934IVT4_9BACL</name>
<protein>
    <submittedName>
        <fullName evidence="4">Polysaccharide deacetylase family protein</fullName>
    </submittedName>
</protein>
<evidence type="ECO:0000256" key="1">
    <source>
        <dbReference type="ARBA" id="ARBA00022723"/>
    </source>
</evidence>
<accession>A0A934IVT4</accession>